<dbReference type="EMBL" id="BSQG01000008">
    <property type="protein sequence ID" value="GLU49571.1"/>
    <property type="molecule type" value="Genomic_DNA"/>
</dbReference>
<evidence type="ECO:0000256" key="1">
    <source>
        <dbReference type="ARBA" id="ARBA00002678"/>
    </source>
</evidence>
<evidence type="ECO:0000256" key="3">
    <source>
        <dbReference type="ARBA" id="ARBA00006751"/>
    </source>
</evidence>
<sequence>MSSTAEAKKHAAAAAEELLERMSADAFDAVVILGPGFAEAVTVLGSPDAEVDPASLVGFGPAQEGSTESVHSVWVGAKHVLVFVGRTNFYDGYGPLRVAHAVRTGISTGARTVVLTDTVGTLRTDFQVGQPILVRDHINLMAASPLVGPDFVDLTRAYSQRLRDTAHEADLSLAEGVYGAVRGPQPGTPAELGLLRTAGADLVGSATVLETIAAVEMGAEVLSVSVVGEDALYSGSGPRDTGQLLAVAQYYAQPMGQLLNRFLLRL</sequence>
<dbReference type="InterPro" id="IPR000845">
    <property type="entry name" value="Nucleoside_phosphorylase_d"/>
</dbReference>
<dbReference type="SUPFAM" id="SSF53167">
    <property type="entry name" value="Purine and uridine phosphorylases"/>
    <property type="match status" value="1"/>
</dbReference>
<evidence type="ECO:0000256" key="7">
    <source>
        <dbReference type="ARBA" id="ARBA00031036"/>
    </source>
</evidence>
<comment type="pathway">
    <text evidence="2">Purine metabolism; purine nucleoside salvage.</text>
</comment>
<dbReference type="PANTHER" id="PTHR11904">
    <property type="entry name" value="METHYLTHIOADENOSINE/PURINE NUCLEOSIDE PHOSPHORYLASE"/>
    <property type="match status" value="1"/>
</dbReference>
<organism evidence="10 11">
    <name type="scientific">Nocardiopsis ansamitocini</name>
    <dbReference type="NCBI Taxonomy" id="1670832"/>
    <lineage>
        <taxon>Bacteria</taxon>
        <taxon>Bacillati</taxon>
        <taxon>Actinomycetota</taxon>
        <taxon>Actinomycetes</taxon>
        <taxon>Streptosporangiales</taxon>
        <taxon>Nocardiopsidaceae</taxon>
        <taxon>Nocardiopsis</taxon>
    </lineage>
</organism>
<keyword evidence="11" id="KW-1185">Reference proteome</keyword>
<keyword evidence="5" id="KW-0328">Glycosyltransferase</keyword>
<name>A0A9W6P9G3_9ACTN</name>
<dbReference type="InterPro" id="IPR035994">
    <property type="entry name" value="Nucleoside_phosphorylase_sf"/>
</dbReference>
<reference evidence="10" key="1">
    <citation type="submission" date="2023-02" db="EMBL/GenBank/DDBJ databases">
        <title>Nocardiopsis ansamitocini NBRC 112285.</title>
        <authorList>
            <person name="Ichikawa N."/>
            <person name="Sato H."/>
            <person name="Tonouchi N."/>
        </authorList>
    </citation>
    <scope>NUCLEOTIDE SEQUENCE</scope>
    <source>
        <strain evidence="10">NBRC 112285</strain>
    </source>
</reference>
<evidence type="ECO:0000256" key="8">
    <source>
        <dbReference type="ARBA" id="ARBA00048556"/>
    </source>
</evidence>
<keyword evidence="6" id="KW-0808">Transferase</keyword>
<dbReference type="Gene3D" id="3.40.50.1580">
    <property type="entry name" value="Nucleoside phosphorylase domain"/>
    <property type="match status" value="1"/>
</dbReference>
<dbReference type="GO" id="GO:0009116">
    <property type="term" value="P:nucleoside metabolic process"/>
    <property type="evidence" value="ECO:0007669"/>
    <property type="project" value="InterPro"/>
</dbReference>
<dbReference type="EC" id="2.4.2.1" evidence="4"/>
<dbReference type="AlphaFoldDB" id="A0A9W6P9G3"/>
<dbReference type="Proteomes" id="UP001165092">
    <property type="component" value="Unassembled WGS sequence"/>
</dbReference>
<accession>A0A9W6P9G3</accession>
<evidence type="ECO:0000259" key="9">
    <source>
        <dbReference type="Pfam" id="PF01048"/>
    </source>
</evidence>
<protein>
    <recommendedName>
        <fullName evidence="4">purine-nucleoside phosphorylase</fullName>
        <ecNumber evidence="4">2.4.2.1</ecNumber>
    </recommendedName>
    <alternativeName>
        <fullName evidence="7">Inosine-guanosine phosphorylase</fullName>
    </alternativeName>
</protein>
<evidence type="ECO:0000313" key="10">
    <source>
        <dbReference type="EMBL" id="GLU49571.1"/>
    </source>
</evidence>
<comment type="caution">
    <text evidence="10">The sequence shown here is derived from an EMBL/GenBank/DDBJ whole genome shotgun (WGS) entry which is preliminary data.</text>
</comment>
<evidence type="ECO:0000256" key="2">
    <source>
        <dbReference type="ARBA" id="ARBA00005058"/>
    </source>
</evidence>
<dbReference type="Pfam" id="PF01048">
    <property type="entry name" value="PNP_UDP_1"/>
    <property type="match status" value="1"/>
</dbReference>
<evidence type="ECO:0000256" key="4">
    <source>
        <dbReference type="ARBA" id="ARBA00011886"/>
    </source>
</evidence>
<dbReference type="GO" id="GO:0005737">
    <property type="term" value="C:cytoplasm"/>
    <property type="evidence" value="ECO:0007669"/>
    <property type="project" value="TreeGrafter"/>
</dbReference>
<dbReference type="CDD" id="cd09009">
    <property type="entry name" value="PNP-EcPNPII_like"/>
    <property type="match status" value="1"/>
</dbReference>
<dbReference type="PANTHER" id="PTHR11904:SF9">
    <property type="entry name" value="PURINE NUCLEOSIDE PHOSPHORYLASE-RELATED"/>
    <property type="match status" value="1"/>
</dbReference>
<dbReference type="RefSeq" id="WP_285761122.1">
    <property type="nucleotide sequence ID" value="NZ_BSQG01000008.1"/>
</dbReference>
<comment type="catalytic activity">
    <reaction evidence="8">
        <text>a purine 2'-deoxy-D-ribonucleoside + phosphate = a purine nucleobase + 2-deoxy-alpha-D-ribose 1-phosphate</text>
        <dbReference type="Rhea" id="RHEA:36431"/>
        <dbReference type="ChEBI" id="CHEBI:26386"/>
        <dbReference type="ChEBI" id="CHEBI:43474"/>
        <dbReference type="ChEBI" id="CHEBI:57259"/>
        <dbReference type="ChEBI" id="CHEBI:142361"/>
        <dbReference type="EC" id="2.4.2.1"/>
    </reaction>
</comment>
<evidence type="ECO:0000256" key="6">
    <source>
        <dbReference type="ARBA" id="ARBA00022679"/>
    </source>
</evidence>
<gene>
    <name evidence="10" type="primary">punA</name>
    <name evidence="10" type="ORF">Nans01_39220</name>
</gene>
<comment type="similarity">
    <text evidence="3">Belongs to the PNP/MTAP phosphorylase family.</text>
</comment>
<dbReference type="InterPro" id="IPR011268">
    <property type="entry name" value="Purine_phosphorylase"/>
</dbReference>
<evidence type="ECO:0000256" key="5">
    <source>
        <dbReference type="ARBA" id="ARBA00022676"/>
    </source>
</evidence>
<comment type="function">
    <text evidence="1">The purine nucleoside phosphorylases catalyze the phosphorolytic breakdown of the N-glycosidic bond in the beta-(deoxy)ribonucleoside molecules, with the formation of the corresponding free purine bases and pentose-1-phosphate. Cleaves guanosine, inosine, 2'-deoxyguanosine and 2'-deoxyinosine.</text>
</comment>
<proteinExistence type="inferred from homology"/>
<evidence type="ECO:0000313" key="11">
    <source>
        <dbReference type="Proteomes" id="UP001165092"/>
    </source>
</evidence>
<feature type="domain" description="Nucleoside phosphorylase" evidence="9">
    <location>
        <begin position="65"/>
        <end position="263"/>
    </location>
</feature>
<dbReference type="GO" id="GO:0004731">
    <property type="term" value="F:purine-nucleoside phosphorylase activity"/>
    <property type="evidence" value="ECO:0007669"/>
    <property type="project" value="UniProtKB-EC"/>
</dbReference>